<dbReference type="EMBL" id="AP022870">
    <property type="protein sequence ID" value="BCB78749.1"/>
    <property type="molecule type" value="Genomic_DNA"/>
</dbReference>
<dbReference type="Gene3D" id="2.60.120.260">
    <property type="entry name" value="Galactose-binding domain-like"/>
    <property type="match status" value="1"/>
</dbReference>
<dbReference type="Proteomes" id="UP000502508">
    <property type="component" value="Chromosome"/>
</dbReference>
<dbReference type="GO" id="GO:0030246">
    <property type="term" value="F:carbohydrate binding"/>
    <property type="evidence" value="ECO:0007669"/>
    <property type="project" value="InterPro"/>
</dbReference>
<feature type="compositionally biased region" description="Low complexity" evidence="1">
    <location>
        <begin position="77"/>
        <end position="91"/>
    </location>
</feature>
<protein>
    <recommendedName>
        <fullName evidence="3">CBM6 domain-containing protein</fullName>
    </recommendedName>
</protein>
<dbReference type="CDD" id="cd04081">
    <property type="entry name" value="CBM35_galactosidase-like"/>
    <property type="match status" value="1"/>
</dbReference>
<accession>A0A6F8XY76</accession>
<keyword evidence="2" id="KW-0472">Membrane</keyword>
<sequence>MTADRERQPIDRLRVGGWLPPPRSAGRRVLALPAAPEPLALPAAPERIALPPPPAVPARGAHAAPDDDEPEPREARPAPYEAPAVDLDAPVSAPVPPPRRRAAAESTGAGLALGVGRYVYQGRRRLSEMIAPGPRRQRVRVGAAGIAVLALAIVAVAMLSPDGGEPDGGRGLALPAPPPKVPAPSADQGIGPADIPAAAKPTPTPSRAKAAPPEGPFTRAYEAEDAALVGGAEVLSLRRASGGRIVQNIGSGPGEAPGLISFTEVDVPTTNRYALTVEYVSGEDRSAILSVNTETHLRLEFPSSGGFDVVASRTFTIQLVGGRNNLTFSNPDGFSPRLDRISLLG</sequence>
<reference evidence="4 5" key="1">
    <citation type="submission" date="2020-03" db="EMBL/GenBank/DDBJ databases">
        <title>Whole genome shotgun sequence of Phytohabitans flavus NBRC 107702.</title>
        <authorList>
            <person name="Komaki H."/>
            <person name="Tamura T."/>
        </authorList>
    </citation>
    <scope>NUCLEOTIDE SEQUENCE [LARGE SCALE GENOMIC DNA]</scope>
    <source>
        <strain evidence="4 5">NBRC 107702</strain>
    </source>
</reference>
<keyword evidence="2" id="KW-0812">Transmembrane</keyword>
<keyword evidence="5" id="KW-1185">Reference proteome</keyword>
<keyword evidence="2" id="KW-1133">Transmembrane helix</keyword>
<name>A0A6F8XY76_9ACTN</name>
<feature type="domain" description="CBM6" evidence="3">
    <location>
        <begin position="219"/>
        <end position="344"/>
    </location>
</feature>
<feature type="compositionally biased region" description="Basic and acidic residues" evidence="1">
    <location>
        <begin position="1"/>
        <end position="14"/>
    </location>
</feature>
<reference evidence="4 5" key="2">
    <citation type="submission" date="2020-03" db="EMBL/GenBank/DDBJ databases">
        <authorList>
            <person name="Ichikawa N."/>
            <person name="Kimura A."/>
            <person name="Kitahashi Y."/>
            <person name="Uohara A."/>
        </authorList>
    </citation>
    <scope>NUCLEOTIDE SEQUENCE [LARGE SCALE GENOMIC DNA]</scope>
    <source>
        <strain evidence="4 5">NBRC 107702</strain>
    </source>
</reference>
<dbReference type="InterPro" id="IPR005084">
    <property type="entry name" value="CBM6"/>
</dbReference>
<feature type="transmembrane region" description="Helical" evidence="2">
    <location>
        <begin position="141"/>
        <end position="160"/>
    </location>
</feature>
<feature type="region of interest" description="Disordered" evidence="1">
    <location>
        <begin position="43"/>
        <end position="91"/>
    </location>
</feature>
<feature type="region of interest" description="Disordered" evidence="1">
    <location>
        <begin position="166"/>
        <end position="213"/>
    </location>
</feature>
<evidence type="ECO:0000256" key="2">
    <source>
        <dbReference type="SAM" id="Phobius"/>
    </source>
</evidence>
<evidence type="ECO:0000313" key="4">
    <source>
        <dbReference type="EMBL" id="BCB78749.1"/>
    </source>
</evidence>
<evidence type="ECO:0000256" key="1">
    <source>
        <dbReference type="SAM" id="MobiDB-lite"/>
    </source>
</evidence>
<organism evidence="4 5">
    <name type="scientific">Phytohabitans flavus</name>
    <dbReference type="NCBI Taxonomy" id="1076124"/>
    <lineage>
        <taxon>Bacteria</taxon>
        <taxon>Bacillati</taxon>
        <taxon>Actinomycetota</taxon>
        <taxon>Actinomycetes</taxon>
        <taxon>Micromonosporales</taxon>
        <taxon>Micromonosporaceae</taxon>
    </lineage>
</organism>
<dbReference type="SUPFAM" id="SSF49785">
    <property type="entry name" value="Galactose-binding domain-like"/>
    <property type="match status" value="1"/>
</dbReference>
<evidence type="ECO:0000313" key="5">
    <source>
        <dbReference type="Proteomes" id="UP000502508"/>
    </source>
</evidence>
<dbReference type="AlphaFoldDB" id="A0A6F8XY76"/>
<dbReference type="KEGG" id="pfla:Pflav_051590"/>
<dbReference type="PROSITE" id="PS51175">
    <property type="entry name" value="CBM6"/>
    <property type="match status" value="1"/>
</dbReference>
<dbReference type="RefSeq" id="WP_173038445.1">
    <property type="nucleotide sequence ID" value="NZ_AP022870.1"/>
</dbReference>
<gene>
    <name evidence="4" type="ORF">Pflav_051590</name>
</gene>
<dbReference type="InterPro" id="IPR008979">
    <property type="entry name" value="Galactose-bd-like_sf"/>
</dbReference>
<evidence type="ECO:0000259" key="3">
    <source>
        <dbReference type="PROSITE" id="PS51175"/>
    </source>
</evidence>
<feature type="region of interest" description="Disordered" evidence="1">
    <location>
        <begin position="1"/>
        <end position="25"/>
    </location>
</feature>
<proteinExistence type="predicted"/>